<dbReference type="AlphaFoldDB" id="A0ABD1UVI8"/>
<accession>A0ABD1UVI8</accession>
<sequence>MDMDFNGDVASLDAEILQLPEVSPLAIKTNPHVAEKLFDQWLSLPDTVSLDDGILVIPIVADSPPKLRTKKGLAVEFHDRLAFSVAELNKPVAKNGSIESEVPTDGKKMKETKNSQKLHFLLLQLIAAQTRYEPDDICDFEL</sequence>
<organism evidence="1 2">
    <name type="scientific">Forsythia ovata</name>
    <dbReference type="NCBI Taxonomy" id="205694"/>
    <lineage>
        <taxon>Eukaryota</taxon>
        <taxon>Viridiplantae</taxon>
        <taxon>Streptophyta</taxon>
        <taxon>Embryophyta</taxon>
        <taxon>Tracheophyta</taxon>
        <taxon>Spermatophyta</taxon>
        <taxon>Magnoliopsida</taxon>
        <taxon>eudicotyledons</taxon>
        <taxon>Gunneridae</taxon>
        <taxon>Pentapetalae</taxon>
        <taxon>asterids</taxon>
        <taxon>lamiids</taxon>
        <taxon>Lamiales</taxon>
        <taxon>Oleaceae</taxon>
        <taxon>Forsythieae</taxon>
        <taxon>Forsythia</taxon>
    </lineage>
</organism>
<proteinExistence type="predicted"/>
<keyword evidence="2" id="KW-1185">Reference proteome</keyword>
<dbReference type="Proteomes" id="UP001604277">
    <property type="component" value="Unassembled WGS sequence"/>
</dbReference>
<protein>
    <submittedName>
        <fullName evidence="1">Serine/threonine protein phosphatase 2A regulatory subunit B''beta-like</fullName>
    </submittedName>
</protein>
<evidence type="ECO:0000313" key="2">
    <source>
        <dbReference type="Proteomes" id="UP001604277"/>
    </source>
</evidence>
<reference evidence="2" key="1">
    <citation type="submission" date="2024-07" db="EMBL/GenBank/DDBJ databases">
        <title>Two chromosome-level genome assemblies of Korean endemic species Abeliophyllum distichum and Forsythia ovata (Oleaceae).</title>
        <authorList>
            <person name="Jang H."/>
        </authorList>
    </citation>
    <scope>NUCLEOTIDE SEQUENCE [LARGE SCALE GENOMIC DNA]</scope>
</reference>
<evidence type="ECO:0000313" key="1">
    <source>
        <dbReference type="EMBL" id="KAL2529075.1"/>
    </source>
</evidence>
<name>A0ABD1UVI8_9LAMI</name>
<comment type="caution">
    <text evidence="1">The sequence shown here is derived from an EMBL/GenBank/DDBJ whole genome shotgun (WGS) entry which is preliminary data.</text>
</comment>
<gene>
    <name evidence="1" type="ORF">Fot_21676</name>
</gene>
<dbReference type="EMBL" id="JBFOLJ010000006">
    <property type="protein sequence ID" value="KAL2529075.1"/>
    <property type="molecule type" value="Genomic_DNA"/>
</dbReference>